<keyword evidence="7 17" id="KW-0032">Aminotransferase</keyword>
<dbReference type="Gene3D" id="3.40.640.10">
    <property type="entry name" value="Type I PLP-dependent aspartate aminotransferase-like (Major domain)"/>
    <property type="match status" value="1"/>
</dbReference>
<evidence type="ECO:0000256" key="6">
    <source>
        <dbReference type="ARBA" id="ARBA00012912"/>
    </source>
</evidence>
<dbReference type="InterPro" id="IPR015421">
    <property type="entry name" value="PyrdxlP-dep_Trfase_major"/>
</dbReference>
<dbReference type="InterPro" id="IPR015424">
    <property type="entry name" value="PyrdxlP-dep_Trfase"/>
</dbReference>
<protein>
    <recommendedName>
        <fullName evidence="12">(S)-3-amino-2-methylpropionate transaminase</fullName>
        <ecNumber evidence="6">2.6.1.19</ecNumber>
        <ecNumber evidence="5">2.6.1.22</ecNumber>
    </recommendedName>
    <alternativeName>
        <fullName evidence="13">GABA aminotransferase</fullName>
    </alternativeName>
    <alternativeName>
        <fullName evidence="11">Gamma-amino-N-butyrate transaminase</fullName>
    </alternativeName>
    <alternativeName>
        <fullName evidence="15">Glutamate:succinic semialdehyde transaminase</fullName>
    </alternativeName>
    <alternativeName>
        <fullName evidence="10">L-AIBAT</fullName>
    </alternativeName>
</protein>
<accession>N1UWK7</accession>
<dbReference type="EC" id="2.6.1.22" evidence="5"/>
<evidence type="ECO:0000256" key="11">
    <source>
        <dbReference type="ARBA" id="ARBA00030204"/>
    </source>
</evidence>
<evidence type="ECO:0000256" key="2">
    <source>
        <dbReference type="ARBA" id="ARBA00001933"/>
    </source>
</evidence>
<comment type="caution">
    <text evidence="17">The sequence shown here is derived from an EMBL/GenBank/DDBJ whole genome shotgun (WGS) entry which is preliminary data.</text>
</comment>
<evidence type="ECO:0000256" key="16">
    <source>
        <dbReference type="RuleBase" id="RU003560"/>
    </source>
</evidence>
<dbReference type="GO" id="GO:0034386">
    <property type="term" value="F:4-aminobutyrate:2-oxoglutarate transaminase activity"/>
    <property type="evidence" value="ECO:0007669"/>
    <property type="project" value="UniProtKB-EC"/>
</dbReference>
<dbReference type="GO" id="GO:0047298">
    <property type="term" value="F:(S)-3-amino-2-methylpropionate transaminase activity"/>
    <property type="evidence" value="ECO:0007669"/>
    <property type="project" value="UniProtKB-EC"/>
</dbReference>
<evidence type="ECO:0000313" key="17">
    <source>
        <dbReference type="EMBL" id="EMY32159.1"/>
    </source>
</evidence>
<evidence type="ECO:0000256" key="8">
    <source>
        <dbReference type="ARBA" id="ARBA00022679"/>
    </source>
</evidence>
<dbReference type="SUPFAM" id="SSF53383">
    <property type="entry name" value="PLP-dependent transferases"/>
    <property type="match status" value="1"/>
</dbReference>
<evidence type="ECO:0000256" key="7">
    <source>
        <dbReference type="ARBA" id="ARBA00022576"/>
    </source>
</evidence>
<dbReference type="AlphaFoldDB" id="N1UWK7"/>
<dbReference type="PROSITE" id="PS00600">
    <property type="entry name" value="AA_TRANSFER_CLASS_3"/>
    <property type="match status" value="1"/>
</dbReference>
<proteinExistence type="inferred from homology"/>
<evidence type="ECO:0000256" key="1">
    <source>
        <dbReference type="ARBA" id="ARBA00001750"/>
    </source>
</evidence>
<dbReference type="InterPro" id="IPR049704">
    <property type="entry name" value="Aminotrans_3_PPA_site"/>
</dbReference>
<evidence type="ECO:0000256" key="10">
    <source>
        <dbReference type="ARBA" id="ARBA00029760"/>
    </source>
</evidence>
<dbReference type="InterPro" id="IPR005814">
    <property type="entry name" value="Aminotrans_3"/>
</dbReference>
<dbReference type="GO" id="GO:0030170">
    <property type="term" value="F:pyridoxal phosphate binding"/>
    <property type="evidence" value="ECO:0007669"/>
    <property type="project" value="InterPro"/>
</dbReference>
<reference evidence="17 18" key="1">
    <citation type="journal article" date="2013" name="Genome Announc.">
        <title>Draft Genome Sequence of Arthrobacter crystallopoietes Strain BAB-32, Revealing Genes for Bioremediation.</title>
        <authorList>
            <person name="Joshi M.N."/>
            <person name="Pandit A.S."/>
            <person name="Sharma A."/>
            <person name="Pandya R.V."/>
            <person name="Desai S.M."/>
            <person name="Saxena A.K."/>
            <person name="Bagatharia S.B."/>
        </authorList>
    </citation>
    <scope>NUCLEOTIDE SEQUENCE [LARGE SCALE GENOMIC DNA]</scope>
    <source>
        <strain evidence="17 18">BAB-32</strain>
    </source>
</reference>
<dbReference type="GO" id="GO:0042802">
    <property type="term" value="F:identical protein binding"/>
    <property type="evidence" value="ECO:0007669"/>
    <property type="project" value="TreeGrafter"/>
</dbReference>
<evidence type="ECO:0000256" key="3">
    <source>
        <dbReference type="ARBA" id="ARBA00005176"/>
    </source>
</evidence>
<name>N1UWK7_9MICC</name>
<organism evidence="17 18">
    <name type="scientific">Arthrobacter crystallopoietes BAB-32</name>
    <dbReference type="NCBI Taxonomy" id="1246476"/>
    <lineage>
        <taxon>Bacteria</taxon>
        <taxon>Bacillati</taxon>
        <taxon>Actinomycetota</taxon>
        <taxon>Actinomycetes</taxon>
        <taxon>Micrococcales</taxon>
        <taxon>Micrococcaceae</taxon>
        <taxon>Crystallibacter</taxon>
    </lineage>
</organism>
<evidence type="ECO:0000256" key="9">
    <source>
        <dbReference type="ARBA" id="ARBA00022898"/>
    </source>
</evidence>
<evidence type="ECO:0000256" key="15">
    <source>
        <dbReference type="ARBA" id="ARBA00050054"/>
    </source>
</evidence>
<comment type="catalytic activity">
    <reaction evidence="1">
        <text>(S)-3-amino-2-methylpropanoate + 2-oxoglutarate = 2-methyl-3-oxopropanoate + L-glutamate</text>
        <dbReference type="Rhea" id="RHEA:13993"/>
        <dbReference type="ChEBI" id="CHEBI:16810"/>
        <dbReference type="ChEBI" id="CHEBI:29985"/>
        <dbReference type="ChEBI" id="CHEBI:57700"/>
        <dbReference type="ChEBI" id="CHEBI:58655"/>
        <dbReference type="EC" id="2.6.1.22"/>
    </reaction>
</comment>
<comment type="cofactor">
    <cofactor evidence="2">
        <name>pyridoxal 5'-phosphate</name>
        <dbReference type="ChEBI" id="CHEBI:597326"/>
    </cofactor>
</comment>
<gene>
    <name evidence="17" type="ORF">D477_021583</name>
</gene>
<dbReference type="OrthoDB" id="4510254at2"/>
<evidence type="ECO:0000256" key="5">
    <source>
        <dbReference type="ARBA" id="ARBA00012876"/>
    </source>
</evidence>
<dbReference type="EC" id="2.6.1.19" evidence="6"/>
<evidence type="ECO:0000256" key="14">
    <source>
        <dbReference type="ARBA" id="ARBA00048021"/>
    </source>
</evidence>
<dbReference type="PIRSF" id="PIRSF000521">
    <property type="entry name" value="Transaminase_4ab_Lys_Orn"/>
    <property type="match status" value="1"/>
</dbReference>
<dbReference type="InterPro" id="IPR050103">
    <property type="entry name" value="Class-III_PLP-dep_AT"/>
</dbReference>
<dbReference type="Pfam" id="PF00202">
    <property type="entry name" value="Aminotran_3"/>
    <property type="match status" value="1"/>
</dbReference>
<dbReference type="RefSeq" id="WP_005275634.1">
    <property type="nucleotide sequence ID" value="NZ_ANPE02000340.1"/>
</dbReference>
<comment type="similarity">
    <text evidence="4 16">Belongs to the class-III pyridoxal-phosphate-dependent aminotransferase family.</text>
</comment>
<comment type="catalytic activity">
    <reaction evidence="14">
        <text>4-aminobutanoate + 2-oxoglutarate = succinate semialdehyde + L-glutamate</text>
        <dbReference type="Rhea" id="RHEA:23352"/>
        <dbReference type="ChEBI" id="CHEBI:16810"/>
        <dbReference type="ChEBI" id="CHEBI:29985"/>
        <dbReference type="ChEBI" id="CHEBI:57706"/>
        <dbReference type="ChEBI" id="CHEBI:59888"/>
        <dbReference type="EC" id="2.6.1.19"/>
    </reaction>
</comment>
<sequence>MTAQTSAPAVPAGTAAASAAASSPANTGLAPLPQSRHLATAVPGPRSQELHAERQAHVTDGFGIALPVFIDRADGGILQDVDGNRLIDFASGIAVTSIGASHPRVRERVAAQLERFTHTCFMVTEYESFTQVCRWLNEHTPGDFEKRTALFSTGAEAVENAVKIARSATGRPKVLVFDEAYHGRSLLTMAMTAKENPYRLNFGPFPTEIVRAASANPLRPAAGFPSATGNNDDGGAAISASAASAGPALADATAAALASVEATLAEHGAEEFAAMVIEPIQGEGGFIVPAPGFLKGLRAIADKHGIVLVIDEIQAGMGRTGTLFASEHEGIAGDLTLSAKALADGVPLSAVTGRADLMNAVHAGGLGGTYAGNPLACEAALAVFEAFEDGSLLANARAIEATAREVLEPLVAETGMVAEFRGRGAMLALEFADRGTLAPRADLAKEISARCHAQGVLTLTCGTHGNVIRLLPPLVIGEELLRDGLAVLRQAILDVAAETEATPAEAGAPAL</sequence>
<dbReference type="Gene3D" id="3.90.1150.10">
    <property type="entry name" value="Aspartate Aminotransferase, domain 1"/>
    <property type="match status" value="1"/>
</dbReference>
<evidence type="ECO:0000313" key="18">
    <source>
        <dbReference type="Proteomes" id="UP000010729"/>
    </source>
</evidence>
<dbReference type="CDD" id="cd00610">
    <property type="entry name" value="OAT_like"/>
    <property type="match status" value="1"/>
</dbReference>
<feature type="non-terminal residue" evidence="17">
    <location>
        <position position="511"/>
    </location>
</feature>
<keyword evidence="9 16" id="KW-0663">Pyridoxal phosphate</keyword>
<dbReference type="EMBL" id="ANPE02000340">
    <property type="protein sequence ID" value="EMY32159.1"/>
    <property type="molecule type" value="Genomic_DNA"/>
</dbReference>
<keyword evidence="18" id="KW-1185">Reference proteome</keyword>
<keyword evidence="8 17" id="KW-0808">Transferase</keyword>
<evidence type="ECO:0000256" key="13">
    <source>
        <dbReference type="ARBA" id="ARBA00031787"/>
    </source>
</evidence>
<evidence type="ECO:0000256" key="12">
    <source>
        <dbReference type="ARBA" id="ARBA00030857"/>
    </source>
</evidence>
<dbReference type="PANTHER" id="PTHR11986">
    <property type="entry name" value="AMINOTRANSFERASE CLASS III"/>
    <property type="match status" value="1"/>
</dbReference>
<dbReference type="FunFam" id="3.40.640.10:FF:000013">
    <property type="entry name" value="4-aminobutyrate aminotransferase"/>
    <property type="match status" value="1"/>
</dbReference>
<comment type="pathway">
    <text evidence="3">Amino-acid degradation; 4-aminobutanoate degradation.</text>
</comment>
<evidence type="ECO:0000256" key="4">
    <source>
        <dbReference type="ARBA" id="ARBA00008954"/>
    </source>
</evidence>
<dbReference type="Proteomes" id="UP000010729">
    <property type="component" value="Unassembled WGS sequence"/>
</dbReference>
<dbReference type="InterPro" id="IPR015422">
    <property type="entry name" value="PyrdxlP-dep_Trfase_small"/>
</dbReference>